<accession>A0ABT0YV77</accession>
<feature type="region of interest" description="Disordered" evidence="1">
    <location>
        <begin position="1"/>
        <end position="81"/>
    </location>
</feature>
<dbReference type="EMBL" id="JAMKFE010000021">
    <property type="protein sequence ID" value="MCM5682661.1"/>
    <property type="molecule type" value="Genomic_DNA"/>
</dbReference>
<reference evidence="2" key="1">
    <citation type="submission" date="2022-05" db="EMBL/GenBank/DDBJ databases">
        <title>Schlegelella sp. nov., isolated from mangrove soil.</title>
        <authorList>
            <person name="Liu Y."/>
            <person name="Ge X."/>
            <person name="Liu W."/>
        </authorList>
    </citation>
    <scope>NUCLEOTIDE SEQUENCE</scope>
    <source>
        <strain evidence="2">S2-27</strain>
    </source>
</reference>
<sequence length="81" mass="8734">MEGDSRFEGFPLMPDIEMIDMTDPAPPWRDATAPEAPLHPTQTGDTLATCHAEPEESQPAGVRDPGDPPTLETPDAHGTRL</sequence>
<proteinExistence type="predicted"/>
<name>A0ABT0YV77_9BURK</name>
<keyword evidence="3" id="KW-1185">Reference proteome</keyword>
<protein>
    <submittedName>
        <fullName evidence="2">Uncharacterized protein</fullName>
    </submittedName>
</protein>
<dbReference type="RefSeq" id="WP_251781204.1">
    <property type="nucleotide sequence ID" value="NZ_JAMKFE010000021.1"/>
</dbReference>
<comment type="caution">
    <text evidence="2">The sequence shown here is derived from an EMBL/GenBank/DDBJ whole genome shotgun (WGS) entry which is preliminary data.</text>
</comment>
<evidence type="ECO:0000313" key="3">
    <source>
        <dbReference type="Proteomes" id="UP001165541"/>
    </source>
</evidence>
<evidence type="ECO:0000313" key="2">
    <source>
        <dbReference type="EMBL" id="MCM5682661.1"/>
    </source>
</evidence>
<gene>
    <name evidence="2" type="ORF">M8A51_24280</name>
</gene>
<evidence type="ECO:0000256" key="1">
    <source>
        <dbReference type="SAM" id="MobiDB-lite"/>
    </source>
</evidence>
<dbReference type="Proteomes" id="UP001165541">
    <property type="component" value="Unassembled WGS sequence"/>
</dbReference>
<organism evidence="2 3">
    <name type="scientific">Caldimonas mangrovi</name>
    <dbReference type="NCBI Taxonomy" id="2944811"/>
    <lineage>
        <taxon>Bacteria</taxon>
        <taxon>Pseudomonadati</taxon>
        <taxon>Pseudomonadota</taxon>
        <taxon>Betaproteobacteria</taxon>
        <taxon>Burkholderiales</taxon>
        <taxon>Sphaerotilaceae</taxon>
        <taxon>Caldimonas</taxon>
    </lineage>
</organism>